<keyword evidence="4" id="KW-1185">Reference proteome</keyword>
<evidence type="ECO:0000256" key="1">
    <source>
        <dbReference type="SAM" id="SignalP"/>
    </source>
</evidence>
<dbReference type="Proteomes" id="UP000282184">
    <property type="component" value="Unassembled WGS sequence"/>
</dbReference>
<evidence type="ECO:0000313" key="4">
    <source>
        <dbReference type="Proteomes" id="UP000282184"/>
    </source>
</evidence>
<dbReference type="InterPro" id="IPR036938">
    <property type="entry name" value="PAP2/HPO_sf"/>
</dbReference>
<comment type="caution">
    <text evidence="3">The sequence shown here is derived from an EMBL/GenBank/DDBJ whole genome shotgun (WGS) entry which is preliminary data.</text>
</comment>
<name>A0A3S0K0P2_9BACT</name>
<sequence length="286" mass="31337">MLPPAAAPGSRFIFRHYLASMRNFSSLLLALWLTIGAAQAQIPQNPAPAAPDTTKKYVDPVNEPVAKQPWYKSKLFKATIVPALLIGYGASTINGNGIYSSYDARRDIRRAFPNFHTKVDDYLIFAPYAELALVQIAGVEGRNDRLNTLLVILKSEAIFGLTTFAVKNTTKVLRPDGSTRNSFPSGHTAQAFLAASIVHTEFRDKSQWYGIGAYTIATGVGALRMLNNRHWQSDVVAGAGVGILSAHIGYLTHRNRWGRKPLPGKYGVMPLLYPGATGLTVVWRPQ</sequence>
<evidence type="ECO:0000313" key="3">
    <source>
        <dbReference type="EMBL" id="RTQ44879.1"/>
    </source>
</evidence>
<feature type="signal peptide" evidence="1">
    <location>
        <begin position="1"/>
        <end position="40"/>
    </location>
</feature>
<keyword evidence="1" id="KW-0732">Signal</keyword>
<dbReference type="SUPFAM" id="SSF48317">
    <property type="entry name" value="Acid phosphatase/Vanadium-dependent haloperoxidase"/>
    <property type="match status" value="1"/>
</dbReference>
<accession>A0A3S0K0P2</accession>
<dbReference type="SMART" id="SM00014">
    <property type="entry name" value="acidPPc"/>
    <property type="match status" value="1"/>
</dbReference>
<feature type="chain" id="PRO_5018740253" evidence="1">
    <location>
        <begin position="41"/>
        <end position="286"/>
    </location>
</feature>
<dbReference type="Pfam" id="PF01569">
    <property type="entry name" value="PAP2"/>
    <property type="match status" value="1"/>
</dbReference>
<dbReference type="EMBL" id="RXOF01000024">
    <property type="protein sequence ID" value="RTQ44879.1"/>
    <property type="molecule type" value="Genomic_DNA"/>
</dbReference>
<gene>
    <name evidence="3" type="ORF">EJV47_27115</name>
</gene>
<proteinExistence type="predicted"/>
<dbReference type="CDD" id="cd03394">
    <property type="entry name" value="PAP2_like_5"/>
    <property type="match status" value="1"/>
</dbReference>
<organism evidence="3 4">
    <name type="scientific">Hymenobacter gummosus</name>
    <dbReference type="NCBI Taxonomy" id="1776032"/>
    <lineage>
        <taxon>Bacteria</taxon>
        <taxon>Pseudomonadati</taxon>
        <taxon>Bacteroidota</taxon>
        <taxon>Cytophagia</taxon>
        <taxon>Cytophagales</taxon>
        <taxon>Hymenobacteraceae</taxon>
        <taxon>Hymenobacter</taxon>
    </lineage>
</organism>
<evidence type="ECO:0000259" key="2">
    <source>
        <dbReference type="SMART" id="SM00014"/>
    </source>
</evidence>
<dbReference type="InterPro" id="IPR000326">
    <property type="entry name" value="PAP2/HPO"/>
</dbReference>
<protein>
    <submittedName>
        <fullName evidence="3">Phosphatase PAP2 family protein</fullName>
    </submittedName>
</protein>
<dbReference type="Gene3D" id="1.20.144.10">
    <property type="entry name" value="Phosphatidic acid phosphatase type 2/haloperoxidase"/>
    <property type="match status" value="1"/>
</dbReference>
<dbReference type="OrthoDB" id="9773582at2"/>
<feature type="domain" description="Phosphatidic acid phosphatase type 2/haloperoxidase" evidence="2">
    <location>
        <begin position="148"/>
        <end position="250"/>
    </location>
</feature>
<reference evidence="3 4" key="1">
    <citation type="submission" date="2018-12" db="EMBL/GenBank/DDBJ databases">
        <title>Hymenobacter gummosus sp. nov., isolated from a spring.</title>
        <authorList>
            <person name="Nie L."/>
        </authorList>
    </citation>
    <scope>NUCLEOTIDE SEQUENCE [LARGE SCALE GENOMIC DNA]</scope>
    <source>
        <strain evidence="3 4">KCTC 52166</strain>
    </source>
</reference>
<dbReference type="AlphaFoldDB" id="A0A3S0K0P2"/>